<evidence type="ECO:0000313" key="4">
    <source>
        <dbReference type="Proteomes" id="UP000001593"/>
    </source>
</evidence>
<evidence type="ECO:0000313" key="3">
    <source>
        <dbReference type="EMBL" id="EDO48552.1"/>
    </source>
</evidence>
<accession>A7RJB4</accession>
<name>A7RJB4_NEMVE</name>
<feature type="chain" id="PRO_5002714253" description="CTHRC1 C-terminal domain-containing protein" evidence="1">
    <location>
        <begin position="35"/>
        <end position="216"/>
    </location>
</feature>
<dbReference type="eggNOG" id="ENOG502QSJD">
    <property type="taxonomic scope" value="Eukaryota"/>
</dbReference>
<dbReference type="Pfam" id="PF25815">
    <property type="entry name" value="CTHRC1_C"/>
    <property type="match status" value="1"/>
</dbReference>
<dbReference type="Proteomes" id="UP000001593">
    <property type="component" value="Unassembled WGS sequence"/>
</dbReference>
<dbReference type="HOGENOM" id="CLU_099891_1_0_1"/>
<dbReference type="InParanoid" id="A7RJB4"/>
<keyword evidence="4" id="KW-1185">Reference proteome</keyword>
<reference evidence="3 4" key="1">
    <citation type="journal article" date="2007" name="Science">
        <title>Sea anemone genome reveals ancestral eumetazoan gene repertoire and genomic organization.</title>
        <authorList>
            <person name="Putnam N.H."/>
            <person name="Srivastava M."/>
            <person name="Hellsten U."/>
            <person name="Dirks B."/>
            <person name="Chapman J."/>
            <person name="Salamov A."/>
            <person name="Terry A."/>
            <person name="Shapiro H."/>
            <person name="Lindquist E."/>
            <person name="Kapitonov V.V."/>
            <person name="Jurka J."/>
            <person name="Genikhovich G."/>
            <person name="Grigoriev I.V."/>
            <person name="Lucas S.M."/>
            <person name="Steele R.E."/>
            <person name="Finnerty J.R."/>
            <person name="Technau U."/>
            <person name="Martindale M.Q."/>
            <person name="Rokhsar D.S."/>
        </authorList>
    </citation>
    <scope>NUCLEOTIDE SEQUENCE [LARGE SCALE GENOMIC DNA]</scope>
    <source>
        <strain evidence="4">CH2 X CH6</strain>
    </source>
</reference>
<evidence type="ECO:0000259" key="2">
    <source>
        <dbReference type="Pfam" id="PF25815"/>
    </source>
</evidence>
<dbReference type="AlphaFoldDB" id="A7RJB4"/>
<dbReference type="OMA" id="CADYPKG"/>
<gene>
    <name evidence="3" type="ORF">NEMVEDRAFT_v1g197953</name>
</gene>
<organism evidence="3 4">
    <name type="scientific">Nematostella vectensis</name>
    <name type="common">Starlet sea anemone</name>
    <dbReference type="NCBI Taxonomy" id="45351"/>
    <lineage>
        <taxon>Eukaryota</taxon>
        <taxon>Metazoa</taxon>
        <taxon>Cnidaria</taxon>
        <taxon>Anthozoa</taxon>
        <taxon>Hexacorallia</taxon>
        <taxon>Actiniaria</taxon>
        <taxon>Edwardsiidae</taxon>
        <taxon>Nematostella</taxon>
    </lineage>
</organism>
<keyword evidence="1" id="KW-0732">Signal</keyword>
<evidence type="ECO:0000256" key="1">
    <source>
        <dbReference type="SAM" id="SignalP"/>
    </source>
</evidence>
<sequence>MRIFQLRFKSYASMRMSIILSMIILGVVMRGGHATPGTDTKLSKHGFGPLTFIAQAPGPRGPPGSPGTPAHVNWKQCVWTNINEGKDVGLIKECAFNKHSDSTALRVAFDGDYRVATCVGVTCCRRWYFTFNHHECKHPAPIDAAQFHGGDISGHNVHEHRHVEGYCQGIAKGQVRVGFWVDSCKFSRYHDGPADAYTGWMSSTRIVIEEVPGPQA</sequence>
<feature type="signal peptide" evidence="1">
    <location>
        <begin position="1"/>
        <end position="34"/>
    </location>
</feature>
<protein>
    <recommendedName>
        <fullName evidence="2">CTHRC1 C-terminal domain-containing protein</fullName>
    </recommendedName>
</protein>
<feature type="domain" description="CTHRC1 C-terminal" evidence="2">
    <location>
        <begin position="70"/>
        <end position="208"/>
    </location>
</feature>
<dbReference type="InterPro" id="IPR057873">
    <property type="entry name" value="CTHRC1_C"/>
</dbReference>
<proteinExistence type="predicted"/>
<dbReference type="PhylomeDB" id="A7RJB4"/>
<dbReference type="EMBL" id="DS469513">
    <property type="protein sequence ID" value="EDO48552.1"/>
    <property type="molecule type" value="Genomic_DNA"/>
</dbReference>